<name>A0A645AC51_9ZZZZ</name>
<sequence length="38" mass="4264">MVFLHDENEGLLLKLALAHRQDSEQGPPRSEAVVPLPR</sequence>
<feature type="region of interest" description="Disordered" evidence="1">
    <location>
        <begin position="19"/>
        <end position="38"/>
    </location>
</feature>
<accession>A0A645AC51</accession>
<organism evidence="2">
    <name type="scientific">bioreactor metagenome</name>
    <dbReference type="NCBI Taxonomy" id="1076179"/>
    <lineage>
        <taxon>unclassified sequences</taxon>
        <taxon>metagenomes</taxon>
        <taxon>ecological metagenomes</taxon>
    </lineage>
</organism>
<reference evidence="2" key="1">
    <citation type="submission" date="2019-08" db="EMBL/GenBank/DDBJ databases">
        <authorList>
            <person name="Kucharzyk K."/>
            <person name="Murdoch R.W."/>
            <person name="Higgins S."/>
            <person name="Loffler F."/>
        </authorList>
    </citation>
    <scope>NUCLEOTIDE SEQUENCE</scope>
</reference>
<gene>
    <name evidence="2" type="ORF">SDC9_97483</name>
</gene>
<protein>
    <submittedName>
        <fullName evidence="2">Uncharacterized protein</fullName>
    </submittedName>
</protein>
<evidence type="ECO:0000313" key="2">
    <source>
        <dbReference type="EMBL" id="MPM50740.1"/>
    </source>
</evidence>
<comment type="caution">
    <text evidence="2">The sequence shown here is derived from an EMBL/GenBank/DDBJ whole genome shotgun (WGS) entry which is preliminary data.</text>
</comment>
<dbReference type="EMBL" id="VSSQ01013104">
    <property type="protein sequence ID" value="MPM50740.1"/>
    <property type="molecule type" value="Genomic_DNA"/>
</dbReference>
<evidence type="ECO:0000256" key="1">
    <source>
        <dbReference type="SAM" id="MobiDB-lite"/>
    </source>
</evidence>
<dbReference type="AlphaFoldDB" id="A0A645AC51"/>
<proteinExistence type="predicted"/>